<keyword evidence="1" id="KW-0472">Membrane</keyword>
<dbReference type="PATRIC" id="fig|889306.3.peg.1720"/>
<feature type="transmembrane region" description="Helical" evidence="1">
    <location>
        <begin position="12"/>
        <end position="31"/>
    </location>
</feature>
<keyword evidence="1" id="KW-0812">Transmembrane</keyword>
<organism evidence="2 3">
    <name type="scientific">Jeotgalibacillus soli</name>
    <dbReference type="NCBI Taxonomy" id="889306"/>
    <lineage>
        <taxon>Bacteria</taxon>
        <taxon>Bacillati</taxon>
        <taxon>Bacillota</taxon>
        <taxon>Bacilli</taxon>
        <taxon>Bacillales</taxon>
        <taxon>Caryophanaceae</taxon>
        <taxon>Jeotgalibacillus</taxon>
    </lineage>
</organism>
<dbReference type="EMBL" id="JXRP01000013">
    <property type="protein sequence ID" value="KIL48265.1"/>
    <property type="molecule type" value="Genomic_DNA"/>
</dbReference>
<sequence length="137" mass="16111">MKSVKIMIAIQTLVLIAGGIVLIWLFDIIGLGNPKTLVAYLIGILLIFLIVRFFQVNFLAIDIKLLVDHYKEYEKNFEELSKRLEWHDFTMELVDGEVMYKAKKTRSFTFFGSKLGYKYSKTGLEEYWRNNPYSKLR</sequence>
<accession>A0A0C2RDA9</accession>
<dbReference type="AlphaFoldDB" id="A0A0C2RDA9"/>
<proteinExistence type="predicted"/>
<name>A0A0C2RDA9_9BACL</name>
<protein>
    <submittedName>
        <fullName evidence="2">Uncharacterized protein</fullName>
    </submittedName>
</protein>
<dbReference type="RefSeq" id="WP_041087880.1">
    <property type="nucleotide sequence ID" value="NZ_JXRP01000013.1"/>
</dbReference>
<evidence type="ECO:0000313" key="3">
    <source>
        <dbReference type="Proteomes" id="UP000031938"/>
    </source>
</evidence>
<reference evidence="2 3" key="1">
    <citation type="submission" date="2015-01" db="EMBL/GenBank/DDBJ databases">
        <title>Genome sequencing of Jeotgalibacillus soli.</title>
        <authorList>
            <person name="Goh K.M."/>
            <person name="Chan K.-G."/>
            <person name="Yaakop A.S."/>
            <person name="Ee R."/>
            <person name="Gan H.M."/>
            <person name="Chan C.S."/>
        </authorList>
    </citation>
    <scope>NUCLEOTIDE SEQUENCE [LARGE SCALE GENOMIC DNA]</scope>
    <source>
        <strain evidence="2 3">P9</strain>
    </source>
</reference>
<feature type="transmembrane region" description="Helical" evidence="1">
    <location>
        <begin position="37"/>
        <end position="61"/>
    </location>
</feature>
<evidence type="ECO:0000313" key="2">
    <source>
        <dbReference type="EMBL" id="KIL48265.1"/>
    </source>
</evidence>
<keyword evidence="3" id="KW-1185">Reference proteome</keyword>
<dbReference type="Proteomes" id="UP000031938">
    <property type="component" value="Unassembled WGS sequence"/>
</dbReference>
<evidence type="ECO:0000256" key="1">
    <source>
        <dbReference type="SAM" id="Phobius"/>
    </source>
</evidence>
<gene>
    <name evidence="2" type="ORF">KP78_17120</name>
</gene>
<comment type="caution">
    <text evidence="2">The sequence shown here is derived from an EMBL/GenBank/DDBJ whole genome shotgun (WGS) entry which is preliminary data.</text>
</comment>
<keyword evidence="1" id="KW-1133">Transmembrane helix</keyword>